<dbReference type="InterPro" id="IPR002925">
    <property type="entry name" value="Dienelactn_hydro"/>
</dbReference>
<comment type="caution">
    <text evidence="2">The sequence shown here is derived from an EMBL/GenBank/DDBJ whole genome shotgun (WGS) entry which is preliminary data.</text>
</comment>
<accession>A0A420TLW5</accession>
<dbReference type="EMBL" id="MRDB01000013">
    <property type="protein sequence ID" value="RKL42530.1"/>
    <property type="molecule type" value="Genomic_DNA"/>
</dbReference>
<dbReference type="PANTHER" id="PTHR17630:SF44">
    <property type="entry name" value="PROTEIN AIM2"/>
    <property type="match status" value="1"/>
</dbReference>
<dbReference type="InterPro" id="IPR029058">
    <property type="entry name" value="AB_hydrolase_fold"/>
</dbReference>
<evidence type="ECO:0000259" key="1">
    <source>
        <dbReference type="Pfam" id="PF01738"/>
    </source>
</evidence>
<proteinExistence type="predicted"/>
<protein>
    <recommendedName>
        <fullName evidence="1">Dienelactone hydrolase domain-containing protein</fullName>
    </recommendedName>
</protein>
<dbReference type="Pfam" id="PF01738">
    <property type="entry name" value="DLH"/>
    <property type="match status" value="1"/>
</dbReference>
<dbReference type="SUPFAM" id="SSF53474">
    <property type="entry name" value="alpha/beta-Hydrolases"/>
    <property type="match status" value="1"/>
</dbReference>
<dbReference type="Gene3D" id="3.40.50.1820">
    <property type="entry name" value="alpha/beta hydrolase"/>
    <property type="match status" value="1"/>
</dbReference>
<dbReference type="GO" id="GO:0016787">
    <property type="term" value="F:hydrolase activity"/>
    <property type="evidence" value="ECO:0007669"/>
    <property type="project" value="InterPro"/>
</dbReference>
<dbReference type="PANTHER" id="PTHR17630">
    <property type="entry name" value="DIENELACTONE HYDROLASE"/>
    <property type="match status" value="1"/>
</dbReference>
<reference evidence="2 3" key="1">
    <citation type="journal article" date="2018" name="Sci. Rep.">
        <title>Characterisation of pathogen-specific regions and novel effector candidates in Fusarium oxysporum f. sp. cepae.</title>
        <authorList>
            <person name="Armitage A.D."/>
            <person name="Taylor A."/>
            <person name="Sobczyk M.K."/>
            <person name="Baxter L."/>
            <person name="Greenfield B.P."/>
            <person name="Bates H.J."/>
            <person name="Wilson F."/>
            <person name="Jackson A.C."/>
            <person name="Ott S."/>
            <person name="Harrison R.J."/>
            <person name="Clarkson J.P."/>
        </authorList>
    </citation>
    <scope>NUCLEOTIDE SEQUENCE [LARGE SCALE GENOMIC DNA]</scope>
    <source>
        <strain evidence="2 3">Fp_A8</strain>
    </source>
</reference>
<dbReference type="Proteomes" id="UP000283569">
    <property type="component" value="Unassembled WGS sequence"/>
</dbReference>
<organism evidence="2 3">
    <name type="scientific">Gibberella intermedia</name>
    <name type="common">Bulb rot disease fungus</name>
    <name type="synonym">Fusarium proliferatum</name>
    <dbReference type="NCBI Taxonomy" id="948311"/>
    <lineage>
        <taxon>Eukaryota</taxon>
        <taxon>Fungi</taxon>
        <taxon>Dikarya</taxon>
        <taxon>Ascomycota</taxon>
        <taxon>Pezizomycotina</taxon>
        <taxon>Sordariomycetes</taxon>
        <taxon>Hypocreomycetidae</taxon>
        <taxon>Hypocreales</taxon>
        <taxon>Nectriaceae</taxon>
        <taxon>Fusarium</taxon>
        <taxon>Fusarium fujikuroi species complex</taxon>
    </lineage>
</organism>
<feature type="domain" description="Dienelactone hydrolase" evidence="1">
    <location>
        <begin position="34"/>
        <end position="248"/>
    </location>
</feature>
<name>A0A420TLW5_GIBIN</name>
<dbReference type="AlphaFoldDB" id="A0A420TLW5"/>
<evidence type="ECO:0000313" key="3">
    <source>
        <dbReference type="Proteomes" id="UP000283569"/>
    </source>
</evidence>
<sequence>MASHPPAACCTIANLHEFLRGTPKGDVVKVGNVTGYLVKPSKESKQAVLYLPDIFGIWQNSKLMADAFAAEGYTCLVVDTFNGDPVPLEMPEGFDIMKWLGEGSDGKNPHGAEAVDPIVVSGIEYLKSIGITQIAAVGYCLGAKHLIRHYKDGINVGFIAHPSFVESEELAAITGPLSIAAAELDDLFTVEKRHESEGILSKSKQDFQINLFSGVHHGFAVKGDMKDKRQLFAKEQAFNQAVSWFRRHFE</sequence>
<evidence type="ECO:0000313" key="2">
    <source>
        <dbReference type="EMBL" id="RKL42530.1"/>
    </source>
</evidence>
<gene>
    <name evidence="2" type="ORF">BFJ72_g4909</name>
</gene>